<dbReference type="RefSeq" id="XP_018229263.1">
    <property type="nucleotide sequence ID" value="XM_018374691.1"/>
</dbReference>
<comment type="caution">
    <text evidence="1">The sequence shown here is derived from an EMBL/GenBank/DDBJ whole genome shotgun (WGS) entry which is preliminary data.</text>
</comment>
<reference evidence="2" key="1">
    <citation type="journal article" date="2016" name="Nat. Commun.">
        <title>Genome analysis of three Pneumocystis species reveals adaptation mechanisms to life exclusively in mammalian hosts.</title>
        <authorList>
            <person name="Ma L."/>
            <person name="Chen Z."/>
            <person name="Huang D.W."/>
            <person name="Kutty G."/>
            <person name="Ishihara M."/>
            <person name="Wang H."/>
            <person name="Abouelleil A."/>
            <person name="Bishop L."/>
            <person name="Davey E."/>
            <person name="Deng R."/>
            <person name="Deng X."/>
            <person name="Fan L."/>
            <person name="Fantoni G."/>
            <person name="Fitzgerald M."/>
            <person name="Gogineni E."/>
            <person name="Goldberg J.M."/>
            <person name="Handley G."/>
            <person name="Hu X."/>
            <person name="Huber C."/>
            <person name="Jiao X."/>
            <person name="Jones K."/>
            <person name="Levin J.Z."/>
            <person name="Liu Y."/>
            <person name="Macdonald P."/>
            <person name="Melnikov A."/>
            <person name="Raley C."/>
            <person name="Sassi M."/>
            <person name="Sherman B.T."/>
            <person name="Song X."/>
            <person name="Sykes S."/>
            <person name="Tran B."/>
            <person name="Walsh L."/>
            <person name="Xia Y."/>
            <person name="Yang J."/>
            <person name="Young S."/>
            <person name="Zeng Q."/>
            <person name="Zheng X."/>
            <person name="Stephens R."/>
            <person name="Nusbaum C."/>
            <person name="Birren B.W."/>
            <person name="Azadi P."/>
            <person name="Lempicki R.A."/>
            <person name="Cuomo C.A."/>
            <person name="Kovacs J.A."/>
        </authorList>
    </citation>
    <scope>NUCLEOTIDE SEQUENCE [LARGE SCALE GENOMIC DNA]</scope>
    <source>
        <strain evidence="2">RU7</strain>
    </source>
</reference>
<organism evidence="1 2">
    <name type="scientific">Pneumocystis jirovecii (strain RU7)</name>
    <name type="common">Human pneumocystis pneumonia agent</name>
    <dbReference type="NCBI Taxonomy" id="1408657"/>
    <lineage>
        <taxon>Eukaryota</taxon>
        <taxon>Fungi</taxon>
        <taxon>Dikarya</taxon>
        <taxon>Ascomycota</taxon>
        <taxon>Taphrinomycotina</taxon>
        <taxon>Pneumocystomycetes</taxon>
        <taxon>Pneumocystaceae</taxon>
        <taxon>Pneumocystis</taxon>
    </lineage>
</organism>
<protein>
    <submittedName>
        <fullName evidence="1">Uncharacterized protein</fullName>
    </submittedName>
</protein>
<dbReference type="EMBL" id="LFWA01000010">
    <property type="protein sequence ID" value="KTW29154.1"/>
    <property type="molecule type" value="Genomic_DNA"/>
</dbReference>
<accession>A0A0W4ZL99</accession>
<name>A0A0W4ZL99_PNEJ7</name>
<dbReference type="VEuPathDB" id="FungiDB:T551_02428"/>
<keyword evidence="2" id="KW-1185">Reference proteome</keyword>
<dbReference type="OrthoDB" id="5395259at2759"/>
<gene>
    <name evidence="1" type="ORF">T551_02428</name>
</gene>
<evidence type="ECO:0000313" key="2">
    <source>
        <dbReference type="Proteomes" id="UP000053447"/>
    </source>
</evidence>
<evidence type="ECO:0000313" key="1">
    <source>
        <dbReference type="EMBL" id="KTW29154.1"/>
    </source>
</evidence>
<dbReference type="AlphaFoldDB" id="A0A0W4ZL99"/>
<proteinExistence type="predicted"/>
<sequence>MSLPPVPPRPDSPQKLTTCALHSEQLPKKAKDIPYNNLKDEESSDLCQKKLSDELFNSSNKHILTEQMNHLEKDSVINTSYNTHKDINVRFPSSISELNSQEEPAFEKSSSILISTNSIFNTQKQYAYICDENYRKYNKKLYSKPENETYTSFSNNNNNYQLNSLEKNTIITNKETKKHNEEKSLCFSNSFFPSNDTYSPKNFNKNSTITCLPKNIKDSNHVQETKLLSKAIICESEKREPHCNKNNSNIFQKYQKTKKNLEFQEFKTLKTSAQNTLILNNTSLDNKKHFPDNRTCEQNNISLEDTTRKENSIVLSNSINNDTFEIEKHLEFTQKIKPSDQIIKSENKDYQSTNLNMNDKPILPSRPTKKEITSTTLHSSHTSLASIKNPINTRTQFSRNLEEKLKFGPPKILNFKHLQSNTSENDISNSLFENTKPLLELSMLEDLRKTRSKGPSRRKPTIITTKFPKKLGFSNVIKLFDIINDETSENHKKNIIEPIIKNNLNTSNIEDFIENDKPVIITSSNDLSNTFSTITLN</sequence>
<dbReference type="Proteomes" id="UP000053447">
    <property type="component" value="Unassembled WGS sequence"/>
</dbReference>
<dbReference type="GeneID" id="28940946"/>